<sequence length="332" mass="35742">MTIEKMSSESSEPCSAVQSDGGLAAALAYIITAILMTMTNKSLASSTTTTLSPELILFIECIVTCLGLQMIYSLGLANRPRATLRMRVVWQSLVPVTLLKAGNMQLSFIAMKFTSLPIYNVLKRLTPLCALITDWTLRGQKPRTRGVVVAVGLLTFGSICAGLGDLDFDPWGYAAALTATLCQSGYLVMAARARDRLEKAELMDTTTLLYYTALYNATLFFGPVCLYELLSSPFGGATMADGFRPEGVVKLLFYCVLGALLNFVTFECTTRNSPLTTGVCGNVKGAVTTIVGIVLYDSRLNVRGYTGLLLSAAGGILYTLTTAKSKRKTKSN</sequence>
<evidence type="ECO:0000259" key="6">
    <source>
        <dbReference type="Pfam" id="PF03151"/>
    </source>
</evidence>
<feature type="transmembrane region" description="Helical" evidence="5">
    <location>
        <begin position="208"/>
        <end position="231"/>
    </location>
</feature>
<reference evidence="7 8" key="1">
    <citation type="submission" date="2020-04" db="EMBL/GenBank/DDBJ databases">
        <title>Perkinsus olseni comparative genomics.</title>
        <authorList>
            <person name="Bogema D.R."/>
        </authorList>
    </citation>
    <scope>NUCLEOTIDE SEQUENCE [LARGE SCALE GENOMIC DNA]</scope>
    <source>
        <strain evidence="7">00978-12</strain>
    </source>
</reference>
<evidence type="ECO:0000256" key="3">
    <source>
        <dbReference type="ARBA" id="ARBA00022989"/>
    </source>
</evidence>
<evidence type="ECO:0000256" key="4">
    <source>
        <dbReference type="ARBA" id="ARBA00023136"/>
    </source>
</evidence>
<keyword evidence="4 5" id="KW-0472">Membrane</keyword>
<comment type="caution">
    <text evidence="7">The sequence shown here is derived from an EMBL/GenBank/DDBJ whole genome shotgun (WGS) entry which is preliminary data.</text>
</comment>
<feature type="transmembrane region" description="Helical" evidence="5">
    <location>
        <begin position="55"/>
        <end position="77"/>
    </location>
</feature>
<dbReference type="GO" id="GO:0016020">
    <property type="term" value="C:membrane"/>
    <property type="evidence" value="ECO:0007669"/>
    <property type="project" value="UniProtKB-SubCell"/>
</dbReference>
<dbReference type="PANTHER" id="PTHR11132">
    <property type="entry name" value="SOLUTE CARRIER FAMILY 35"/>
    <property type="match status" value="1"/>
</dbReference>
<evidence type="ECO:0000313" key="7">
    <source>
        <dbReference type="EMBL" id="KAF4691592.1"/>
    </source>
</evidence>
<name>A0A7J6P6C7_PEROL</name>
<dbReference type="InterPro" id="IPR004853">
    <property type="entry name" value="Sugar_P_trans_dom"/>
</dbReference>
<dbReference type="AlphaFoldDB" id="A0A7J6P6C7"/>
<accession>A0A7J6P6C7</accession>
<feature type="transmembrane region" description="Helical" evidence="5">
    <location>
        <begin position="170"/>
        <end position="188"/>
    </location>
</feature>
<keyword evidence="3 5" id="KW-1133">Transmembrane helix</keyword>
<organism evidence="7 8">
    <name type="scientific">Perkinsus olseni</name>
    <name type="common">Perkinsus atlanticus</name>
    <dbReference type="NCBI Taxonomy" id="32597"/>
    <lineage>
        <taxon>Eukaryota</taxon>
        <taxon>Sar</taxon>
        <taxon>Alveolata</taxon>
        <taxon>Perkinsozoa</taxon>
        <taxon>Perkinsea</taxon>
        <taxon>Perkinsida</taxon>
        <taxon>Perkinsidae</taxon>
        <taxon>Perkinsus</taxon>
    </lineage>
</organism>
<feature type="transmembrane region" description="Helical" evidence="5">
    <location>
        <begin position="251"/>
        <end position="268"/>
    </location>
</feature>
<keyword evidence="2 5" id="KW-0812">Transmembrane</keyword>
<feature type="transmembrane region" description="Helical" evidence="5">
    <location>
        <begin position="21"/>
        <end position="43"/>
    </location>
</feature>
<evidence type="ECO:0000256" key="1">
    <source>
        <dbReference type="ARBA" id="ARBA00004141"/>
    </source>
</evidence>
<evidence type="ECO:0000256" key="5">
    <source>
        <dbReference type="SAM" id="Phobius"/>
    </source>
</evidence>
<dbReference type="Proteomes" id="UP000541610">
    <property type="component" value="Unassembled WGS sequence"/>
</dbReference>
<evidence type="ECO:0000313" key="8">
    <source>
        <dbReference type="Proteomes" id="UP000541610"/>
    </source>
</evidence>
<dbReference type="OrthoDB" id="417037at2759"/>
<feature type="transmembrane region" description="Helical" evidence="5">
    <location>
        <begin position="275"/>
        <end position="296"/>
    </location>
</feature>
<evidence type="ECO:0000256" key="2">
    <source>
        <dbReference type="ARBA" id="ARBA00022692"/>
    </source>
</evidence>
<feature type="transmembrane region" description="Helical" evidence="5">
    <location>
        <begin position="146"/>
        <end position="164"/>
    </location>
</feature>
<dbReference type="Pfam" id="PF03151">
    <property type="entry name" value="TPT"/>
    <property type="match status" value="1"/>
</dbReference>
<gene>
    <name evidence="7" type="ORF">FOZ60_015171</name>
</gene>
<feature type="domain" description="Sugar phosphate transporter" evidence="6">
    <location>
        <begin position="31"/>
        <end position="318"/>
    </location>
</feature>
<feature type="transmembrane region" description="Helical" evidence="5">
    <location>
        <begin position="302"/>
        <end position="320"/>
    </location>
</feature>
<comment type="subcellular location">
    <subcellularLocation>
        <location evidence="1">Membrane</location>
        <topology evidence="1">Multi-pass membrane protein</topology>
    </subcellularLocation>
</comment>
<proteinExistence type="predicted"/>
<protein>
    <recommendedName>
        <fullName evidence="6">Sugar phosphate transporter domain-containing protein</fullName>
    </recommendedName>
</protein>
<dbReference type="InterPro" id="IPR050186">
    <property type="entry name" value="TPT_transporter"/>
</dbReference>
<dbReference type="EMBL" id="JABANP010000075">
    <property type="protein sequence ID" value="KAF4691592.1"/>
    <property type="molecule type" value="Genomic_DNA"/>
</dbReference>